<feature type="chain" id="PRO_5039207348" description="DUF4767 domain-containing protein" evidence="2">
    <location>
        <begin position="22"/>
        <end position="184"/>
    </location>
</feature>
<reference evidence="3 4" key="1">
    <citation type="submission" date="2016-10" db="EMBL/GenBank/DDBJ databases">
        <authorList>
            <person name="de Groot N.N."/>
        </authorList>
    </citation>
    <scope>NUCLEOTIDE SEQUENCE [LARGE SCALE GENOMIC DNA]</scope>
    <source>
        <strain evidence="3 4">DSM 27630</strain>
    </source>
</reference>
<feature type="compositionally biased region" description="Low complexity" evidence="1">
    <location>
        <begin position="32"/>
        <end position="45"/>
    </location>
</feature>
<sequence>MKRIKLLTFLGMGSFILGACSADNSTSKAADSSEPVSSETVSSEEPGLDQLDETTKNELSKSKDEEINWDHIHLTKRQYKEYIAKLADSYDEPSENGEETITITSSKMIDDQTMEIMIHNTDTSDWSELTDQFFVLFIDTFTRQLYLHSDYAKGEDQPKIIIKDDTEHVLSEATDFIEMEESEE</sequence>
<dbReference type="OrthoDB" id="2167600at2"/>
<protein>
    <recommendedName>
        <fullName evidence="5">DUF4767 domain-containing protein</fullName>
    </recommendedName>
</protein>
<evidence type="ECO:0008006" key="5">
    <source>
        <dbReference type="Google" id="ProtNLM"/>
    </source>
</evidence>
<dbReference type="AlphaFoldDB" id="A0A1I3E691"/>
<keyword evidence="4" id="KW-1185">Reference proteome</keyword>
<dbReference type="EMBL" id="FOQE01000074">
    <property type="protein sequence ID" value="SFH94520.1"/>
    <property type="molecule type" value="Genomic_DNA"/>
</dbReference>
<feature type="region of interest" description="Disordered" evidence="1">
    <location>
        <begin position="24"/>
        <end position="62"/>
    </location>
</feature>
<evidence type="ECO:0000256" key="1">
    <source>
        <dbReference type="SAM" id="MobiDB-lite"/>
    </source>
</evidence>
<accession>A0A1I3E691</accession>
<feature type="compositionally biased region" description="Basic and acidic residues" evidence="1">
    <location>
        <begin position="53"/>
        <end position="62"/>
    </location>
</feature>
<proteinExistence type="predicted"/>
<dbReference type="PROSITE" id="PS51257">
    <property type="entry name" value="PROKAR_LIPOPROTEIN"/>
    <property type="match status" value="1"/>
</dbReference>
<gene>
    <name evidence="3" type="ORF">SAMN04489868_1742</name>
</gene>
<evidence type="ECO:0000313" key="4">
    <source>
        <dbReference type="Proteomes" id="UP000198668"/>
    </source>
</evidence>
<organism evidence="3 4">
    <name type="scientific">Pisciglobus halotolerans</name>
    <dbReference type="NCBI Taxonomy" id="745365"/>
    <lineage>
        <taxon>Bacteria</taxon>
        <taxon>Bacillati</taxon>
        <taxon>Bacillota</taxon>
        <taxon>Bacilli</taxon>
        <taxon>Lactobacillales</taxon>
        <taxon>Carnobacteriaceae</taxon>
    </lineage>
</organism>
<evidence type="ECO:0000313" key="3">
    <source>
        <dbReference type="EMBL" id="SFH94520.1"/>
    </source>
</evidence>
<feature type="signal peptide" evidence="2">
    <location>
        <begin position="1"/>
        <end position="21"/>
    </location>
</feature>
<dbReference type="Proteomes" id="UP000198668">
    <property type="component" value="Unassembled WGS sequence"/>
</dbReference>
<evidence type="ECO:0000256" key="2">
    <source>
        <dbReference type="SAM" id="SignalP"/>
    </source>
</evidence>
<dbReference type="RefSeq" id="WP_092093880.1">
    <property type="nucleotide sequence ID" value="NZ_FOQE01000074.1"/>
</dbReference>
<keyword evidence="2" id="KW-0732">Signal</keyword>
<name>A0A1I3E691_9LACT</name>